<comment type="caution">
    <text evidence="3">The sequence shown here is derived from an EMBL/GenBank/DDBJ whole genome shotgun (WGS) entry which is preliminary data.</text>
</comment>
<evidence type="ECO:0000256" key="2">
    <source>
        <dbReference type="PROSITE-ProRule" id="PRU00504"/>
    </source>
</evidence>
<dbReference type="Proteomes" id="UP000663844">
    <property type="component" value="Unassembled WGS sequence"/>
</dbReference>
<dbReference type="InterPro" id="IPR011042">
    <property type="entry name" value="6-blade_b-propeller_TolB-like"/>
</dbReference>
<evidence type="ECO:0000313" key="5">
    <source>
        <dbReference type="Proteomes" id="UP000663845"/>
    </source>
</evidence>
<dbReference type="EMBL" id="CAJOAZ010004480">
    <property type="protein sequence ID" value="CAF4061157.1"/>
    <property type="molecule type" value="Genomic_DNA"/>
</dbReference>
<gene>
    <name evidence="3" type="ORF">JYZ213_LOCUS30557</name>
    <name evidence="4" type="ORF">OXD698_LOCUS33134</name>
</gene>
<dbReference type="Gene3D" id="2.120.10.30">
    <property type="entry name" value="TolB, C-terminal domain"/>
    <property type="match status" value="1"/>
</dbReference>
<reference evidence="3" key="1">
    <citation type="submission" date="2021-02" db="EMBL/GenBank/DDBJ databases">
        <authorList>
            <person name="Nowell W R."/>
        </authorList>
    </citation>
    <scope>NUCLEOTIDE SEQUENCE</scope>
</reference>
<accession>A0A815BC99</accession>
<dbReference type="Pfam" id="PF01436">
    <property type="entry name" value="NHL"/>
    <property type="match status" value="1"/>
</dbReference>
<keyword evidence="1" id="KW-0677">Repeat</keyword>
<evidence type="ECO:0000313" key="4">
    <source>
        <dbReference type="EMBL" id="CAF4061157.1"/>
    </source>
</evidence>
<protein>
    <submittedName>
        <fullName evidence="3">Uncharacterized protein</fullName>
    </submittedName>
</protein>
<dbReference type="EMBL" id="CAJNOG010000491">
    <property type="protein sequence ID" value="CAF1268472.1"/>
    <property type="molecule type" value="Genomic_DNA"/>
</dbReference>
<dbReference type="SUPFAM" id="SSF63829">
    <property type="entry name" value="Calcium-dependent phosphotriesterase"/>
    <property type="match status" value="1"/>
</dbReference>
<organism evidence="3 5">
    <name type="scientific">Adineta steineri</name>
    <dbReference type="NCBI Taxonomy" id="433720"/>
    <lineage>
        <taxon>Eukaryota</taxon>
        <taxon>Metazoa</taxon>
        <taxon>Spiralia</taxon>
        <taxon>Gnathifera</taxon>
        <taxon>Rotifera</taxon>
        <taxon>Eurotatoria</taxon>
        <taxon>Bdelloidea</taxon>
        <taxon>Adinetida</taxon>
        <taxon>Adinetidae</taxon>
        <taxon>Adineta</taxon>
    </lineage>
</organism>
<name>A0A815BC99_9BILA</name>
<proteinExistence type="predicted"/>
<evidence type="ECO:0000313" key="3">
    <source>
        <dbReference type="EMBL" id="CAF1268472.1"/>
    </source>
</evidence>
<feature type="repeat" description="NHL" evidence="2">
    <location>
        <begin position="68"/>
        <end position="106"/>
    </location>
</feature>
<dbReference type="AlphaFoldDB" id="A0A815BC99"/>
<sequence length="108" mass="11772">MKWMKNATEGIRVASGEAFDMNSSPPNRPVGVIADHSGNIYVSTTGSHQITRWSPCAIEGTPVAGKKQLGSLPTQLMDPHDLSFDRQGNLYVVDTGNSRIQKFIIDVD</sequence>
<evidence type="ECO:0000256" key="1">
    <source>
        <dbReference type="ARBA" id="ARBA00022737"/>
    </source>
</evidence>
<dbReference type="PROSITE" id="PS51125">
    <property type="entry name" value="NHL"/>
    <property type="match status" value="1"/>
</dbReference>
<dbReference type="Proteomes" id="UP000663845">
    <property type="component" value="Unassembled WGS sequence"/>
</dbReference>
<dbReference type="InterPro" id="IPR001258">
    <property type="entry name" value="NHL_repeat"/>
</dbReference>